<dbReference type="GO" id="GO:0005737">
    <property type="term" value="C:cytoplasm"/>
    <property type="evidence" value="ECO:0007669"/>
    <property type="project" value="TreeGrafter"/>
</dbReference>
<dbReference type="PANTHER" id="PTHR42714:SF2">
    <property type="entry name" value="TRNA MODIFICATION GTPASE GTPBP3, MITOCHONDRIAL"/>
    <property type="match status" value="1"/>
</dbReference>
<dbReference type="CDD" id="cd14858">
    <property type="entry name" value="TrmE_N"/>
    <property type="match status" value="1"/>
</dbReference>
<dbReference type="NCBIfam" id="TIGR00231">
    <property type="entry name" value="small_GTP"/>
    <property type="match status" value="1"/>
</dbReference>
<proteinExistence type="predicted"/>
<dbReference type="OMA" id="WESTQSH"/>
<dbReference type="SUPFAM" id="SSF52540">
    <property type="entry name" value="P-loop containing nucleoside triphosphate hydrolases"/>
    <property type="match status" value="1"/>
</dbReference>
<dbReference type="Pfam" id="PF12631">
    <property type="entry name" value="MnmE_helical"/>
    <property type="match status" value="1"/>
</dbReference>
<feature type="domain" description="GTP-binding protein TrmE N-terminal" evidence="1">
    <location>
        <begin position="3"/>
        <end position="67"/>
    </location>
</feature>
<dbReference type="VEuPathDB" id="FungiDB:AMAG_11618"/>
<dbReference type="CDD" id="cd04164">
    <property type="entry name" value="trmE"/>
    <property type="match status" value="1"/>
</dbReference>
<dbReference type="Pfam" id="PF10396">
    <property type="entry name" value="TrmE_N"/>
    <property type="match status" value="1"/>
</dbReference>
<dbReference type="STRING" id="578462.A0A0L0SVU0"/>
<gene>
    <name evidence="3" type="ORF">AMAG_11618</name>
</gene>
<dbReference type="InterPro" id="IPR027417">
    <property type="entry name" value="P-loop_NTPase"/>
</dbReference>
<reference evidence="4" key="2">
    <citation type="submission" date="2009-11" db="EMBL/GenBank/DDBJ databases">
        <title>The Genome Sequence of Allomyces macrogynus strain ATCC 38327.</title>
        <authorList>
            <consortium name="The Broad Institute Genome Sequencing Platform"/>
            <person name="Russ C."/>
            <person name="Cuomo C."/>
            <person name="Shea T."/>
            <person name="Young S.K."/>
            <person name="Zeng Q."/>
            <person name="Koehrsen M."/>
            <person name="Haas B."/>
            <person name="Borodovsky M."/>
            <person name="Guigo R."/>
            <person name="Alvarado L."/>
            <person name="Berlin A."/>
            <person name="Borenstein D."/>
            <person name="Chen Z."/>
            <person name="Engels R."/>
            <person name="Freedman E."/>
            <person name="Gellesch M."/>
            <person name="Goldberg J."/>
            <person name="Griggs A."/>
            <person name="Gujja S."/>
            <person name="Heiman D."/>
            <person name="Hepburn T."/>
            <person name="Howarth C."/>
            <person name="Jen D."/>
            <person name="Larson L."/>
            <person name="Lewis B."/>
            <person name="Mehta T."/>
            <person name="Park D."/>
            <person name="Pearson M."/>
            <person name="Roberts A."/>
            <person name="Saif S."/>
            <person name="Shenoy N."/>
            <person name="Sisk P."/>
            <person name="Stolte C."/>
            <person name="Sykes S."/>
            <person name="Walk T."/>
            <person name="White J."/>
            <person name="Yandava C."/>
            <person name="Burger G."/>
            <person name="Gray M.W."/>
            <person name="Holland P.W.H."/>
            <person name="King N."/>
            <person name="Lang F.B.F."/>
            <person name="Roger A.J."/>
            <person name="Ruiz-Trillo I."/>
            <person name="Lander E."/>
            <person name="Nusbaum C."/>
        </authorList>
    </citation>
    <scope>NUCLEOTIDE SEQUENCE [LARGE SCALE GENOMIC DNA]</scope>
    <source>
        <strain evidence="4">ATCC 38327</strain>
    </source>
</reference>
<evidence type="ECO:0000313" key="4">
    <source>
        <dbReference type="Proteomes" id="UP000054350"/>
    </source>
</evidence>
<dbReference type="eggNOG" id="KOG1191">
    <property type="taxonomic scope" value="Eukaryota"/>
</dbReference>
<dbReference type="GO" id="GO:0005525">
    <property type="term" value="F:GTP binding"/>
    <property type="evidence" value="ECO:0007669"/>
    <property type="project" value="InterPro"/>
</dbReference>
<dbReference type="GO" id="GO:0002098">
    <property type="term" value="P:tRNA wobble uridine modification"/>
    <property type="evidence" value="ECO:0007669"/>
    <property type="project" value="TreeGrafter"/>
</dbReference>
<accession>A0A0L0SVU0</accession>
<dbReference type="Gene3D" id="3.30.1360.120">
    <property type="entry name" value="Probable tRNA modification gtpase trme, domain 1"/>
    <property type="match status" value="1"/>
</dbReference>
<dbReference type="AlphaFoldDB" id="A0A0L0SVU0"/>
<dbReference type="EMBL" id="GG745350">
    <property type="protein sequence ID" value="KNE66480.1"/>
    <property type="molecule type" value="Genomic_DNA"/>
</dbReference>
<dbReference type="Gene3D" id="3.40.50.300">
    <property type="entry name" value="P-loop containing nucleotide triphosphate hydrolases"/>
    <property type="match status" value="1"/>
</dbReference>
<feature type="domain" description="MnmE helical" evidence="2">
    <location>
        <begin position="75"/>
        <end position="206"/>
    </location>
</feature>
<name>A0A0L0SVU0_ALLM3</name>
<organism evidence="3 4">
    <name type="scientific">Allomyces macrogynus (strain ATCC 38327)</name>
    <name type="common">Allomyces javanicus var. macrogynus</name>
    <dbReference type="NCBI Taxonomy" id="578462"/>
    <lineage>
        <taxon>Eukaryota</taxon>
        <taxon>Fungi</taxon>
        <taxon>Fungi incertae sedis</taxon>
        <taxon>Blastocladiomycota</taxon>
        <taxon>Blastocladiomycetes</taxon>
        <taxon>Blastocladiales</taxon>
        <taxon>Blastocladiaceae</taxon>
        <taxon>Allomyces</taxon>
    </lineage>
</organism>
<dbReference type="InterPro" id="IPR018948">
    <property type="entry name" value="GTP-bd_TrmE_N"/>
</dbReference>
<dbReference type="InterPro" id="IPR027368">
    <property type="entry name" value="MnmE_dom2"/>
</dbReference>
<dbReference type="InterPro" id="IPR005225">
    <property type="entry name" value="Small_GTP-bd"/>
</dbReference>
<protein>
    <submittedName>
        <fullName evidence="3">Small GTP-binding protein domain</fullName>
    </submittedName>
</protein>
<dbReference type="OrthoDB" id="188276at2759"/>
<dbReference type="Gene3D" id="1.20.120.430">
    <property type="entry name" value="tRNA modification GTPase MnmE domain 2"/>
    <property type="match status" value="1"/>
</dbReference>
<sequence>MVVETLRDPKASEQLDRAMVVSLPGPRSFTGEDVVELHAHGGRAVAKSILGALAQLRGFRIAERGELFLNGKLNLAEGEGIKDPVNAETDAQRRQALRQTEEELGNLYEEWRATIVSSMAHMEAMIDFGEDEQFENGVWESTQSHIQQLRSAITAHLEDGRRGGIVRSGIRTTIFGPVNAGKSSLLNYLARQRVAIVSDIPGTTRDVVETLVDIGGYPVLLGDTAGLRAADDPVERIGIEIAHERLKGRRISRLLWLT</sequence>
<keyword evidence="4" id="KW-1185">Reference proteome</keyword>
<evidence type="ECO:0000259" key="2">
    <source>
        <dbReference type="Pfam" id="PF12631"/>
    </source>
</evidence>
<evidence type="ECO:0000259" key="1">
    <source>
        <dbReference type="Pfam" id="PF10396"/>
    </source>
</evidence>
<dbReference type="GO" id="GO:0030488">
    <property type="term" value="P:tRNA methylation"/>
    <property type="evidence" value="ECO:0007669"/>
    <property type="project" value="TreeGrafter"/>
</dbReference>
<dbReference type="Proteomes" id="UP000054350">
    <property type="component" value="Unassembled WGS sequence"/>
</dbReference>
<reference evidence="3 4" key="1">
    <citation type="submission" date="2009-11" db="EMBL/GenBank/DDBJ databases">
        <title>Annotation of Allomyces macrogynus ATCC 38327.</title>
        <authorList>
            <consortium name="The Broad Institute Genome Sequencing Platform"/>
            <person name="Russ C."/>
            <person name="Cuomo C."/>
            <person name="Burger G."/>
            <person name="Gray M.W."/>
            <person name="Holland P.W.H."/>
            <person name="King N."/>
            <person name="Lang F.B.F."/>
            <person name="Roger A.J."/>
            <person name="Ruiz-Trillo I."/>
            <person name="Young S.K."/>
            <person name="Zeng Q."/>
            <person name="Gargeya S."/>
            <person name="Fitzgerald M."/>
            <person name="Haas B."/>
            <person name="Abouelleil A."/>
            <person name="Alvarado L."/>
            <person name="Arachchi H.M."/>
            <person name="Berlin A."/>
            <person name="Chapman S.B."/>
            <person name="Gearin G."/>
            <person name="Goldberg J."/>
            <person name="Griggs A."/>
            <person name="Gujja S."/>
            <person name="Hansen M."/>
            <person name="Heiman D."/>
            <person name="Howarth C."/>
            <person name="Larimer J."/>
            <person name="Lui A."/>
            <person name="MacDonald P.J.P."/>
            <person name="McCowen C."/>
            <person name="Montmayeur A."/>
            <person name="Murphy C."/>
            <person name="Neiman D."/>
            <person name="Pearson M."/>
            <person name="Priest M."/>
            <person name="Roberts A."/>
            <person name="Saif S."/>
            <person name="Shea T."/>
            <person name="Sisk P."/>
            <person name="Stolte C."/>
            <person name="Sykes S."/>
            <person name="Wortman J."/>
            <person name="Nusbaum C."/>
            <person name="Birren B."/>
        </authorList>
    </citation>
    <scope>NUCLEOTIDE SEQUENCE [LARGE SCALE GENOMIC DNA]</scope>
    <source>
        <strain evidence="3 4">ATCC 38327</strain>
    </source>
</reference>
<dbReference type="InterPro" id="IPR025867">
    <property type="entry name" value="MnmE_helical"/>
</dbReference>
<evidence type="ECO:0000313" key="3">
    <source>
        <dbReference type="EMBL" id="KNE66480.1"/>
    </source>
</evidence>
<dbReference type="InterPro" id="IPR027266">
    <property type="entry name" value="TrmE/GcvT-like"/>
</dbReference>
<dbReference type="PANTHER" id="PTHR42714">
    <property type="entry name" value="TRNA MODIFICATION GTPASE GTPBP3"/>
    <property type="match status" value="1"/>
</dbReference>
<dbReference type="InterPro" id="IPR031168">
    <property type="entry name" value="G_TrmE"/>
</dbReference>